<dbReference type="GO" id="GO:0015171">
    <property type="term" value="F:amino acid transmembrane transporter activity"/>
    <property type="evidence" value="ECO:0007669"/>
    <property type="project" value="TreeGrafter"/>
</dbReference>
<evidence type="ECO:0000256" key="3">
    <source>
        <dbReference type="ARBA" id="ARBA00022692"/>
    </source>
</evidence>
<comment type="subcellular location">
    <subcellularLocation>
        <location evidence="1">Cell membrane</location>
        <topology evidence="1">Multi-pass membrane protein</topology>
    </subcellularLocation>
</comment>
<name>A0A0H1RAR8_9HYPH</name>
<keyword evidence="4 6" id="KW-1133">Transmembrane helix</keyword>
<dbReference type="Pfam" id="PF01810">
    <property type="entry name" value="LysE"/>
    <property type="match status" value="1"/>
</dbReference>
<gene>
    <name evidence="7" type="ORF">AA309_17115</name>
</gene>
<evidence type="ECO:0000256" key="5">
    <source>
        <dbReference type="ARBA" id="ARBA00023136"/>
    </source>
</evidence>
<dbReference type="PIRSF" id="PIRSF006324">
    <property type="entry name" value="LeuE"/>
    <property type="match status" value="1"/>
</dbReference>
<evidence type="ECO:0000256" key="4">
    <source>
        <dbReference type="ARBA" id="ARBA00022989"/>
    </source>
</evidence>
<evidence type="ECO:0000313" key="8">
    <source>
        <dbReference type="Proteomes" id="UP000035489"/>
    </source>
</evidence>
<evidence type="ECO:0000313" key="7">
    <source>
        <dbReference type="EMBL" id="KLK92174.1"/>
    </source>
</evidence>
<keyword evidence="2" id="KW-1003">Cell membrane</keyword>
<accession>A0A0H1RAR8</accession>
<feature type="transmembrane region" description="Helical" evidence="6">
    <location>
        <begin position="164"/>
        <end position="185"/>
    </location>
</feature>
<dbReference type="STRING" id="1225564.AA309_17115"/>
<evidence type="ECO:0000256" key="2">
    <source>
        <dbReference type="ARBA" id="ARBA00022475"/>
    </source>
</evidence>
<dbReference type="AlphaFoldDB" id="A0A0H1RAR8"/>
<dbReference type="PANTHER" id="PTHR30086">
    <property type="entry name" value="ARGININE EXPORTER PROTEIN ARGO"/>
    <property type="match status" value="1"/>
</dbReference>
<dbReference type="InterPro" id="IPR001123">
    <property type="entry name" value="LeuE-type"/>
</dbReference>
<feature type="transmembrane region" description="Helical" evidence="6">
    <location>
        <begin position="127"/>
        <end position="152"/>
    </location>
</feature>
<dbReference type="Proteomes" id="UP000035489">
    <property type="component" value="Unassembled WGS sequence"/>
</dbReference>
<dbReference type="PATRIC" id="fig|1225564.3.peg.4527"/>
<sequence length="190" mass="20486">MAFGPNNLLSLTYGLQDGIRTAVMASAGRLVAFAFMIALTALGVGAVLAASEMAFTILKWAGAAYLIWLGIKILRGSAAIETPLTSGNRRPLKALALQEFWTAIGNPKAILIFTAFLPQFIEPGAYWLSFAIVGAVFLALEVIAVFLYAVLGHRLNRLSRNRNIFGWLNKLSGMTMIGFGVALLLTRRPA</sequence>
<feature type="transmembrane region" description="Helical" evidence="6">
    <location>
        <begin position="30"/>
        <end position="51"/>
    </location>
</feature>
<organism evidence="7 8">
    <name type="scientific">Microvirga vignae</name>
    <dbReference type="NCBI Taxonomy" id="1225564"/>
    <lineage>
        <taxon>Bacteria</taxon>
        <taxon>Pseudomonadati</taxon>
        <taxon>Pseudomonadota</taxon>
        <taxon>Alphaproteobacteria</taxon>
        <taxon>Hyphomicrobiales</taxon>
        <taxon>Methylobacteriaceae</taxon>
        <taxon>Microvirga</taxon>
    </lineage>
</organism>
<reference evidence="7 8" key="1">
    <citation type="submission" date="2015-05" db="EMBL/GenBank/DDBJ databases">
        <title>Draft genome sequence of Microvirga vignae strain BR3299, a novel nitrogen fixing bacteria isolated from Brazil semi-aired region.</title>
        <authorList>
            <person name="Zilli J.E."/>
            <person name="Passos S.R."/>
            <person name="Leite J."/>
            <person name="Baldani J.I."/>
            <person name="Xavier G.R."/>
            <person name="Rumjaneck N.G."/>
            <person name="Simoes-Araujo J.L."/>
        </authorList>
    </citation>
    <scope>NUCLEOTIDE SEQUENCE [LARGE SCALE GENOMIC DNA]</scope>
    <source>
        <strain evidence="7 8">BR3299</strain>
    </source>
</reference>
<dbReference type="EMBL" id="LCYG01000042">
    <property type="protein sequence ID" value="KLK92174.1"/>
    <property type="molecule type" value="Genomic_DNA"/>
</dbReference>
<protein>
    <submittedName>
        <fullName evidence="7">Lysine transporter LysE</fullName>
    </submittedName>
</protein>
<feature type="transmembrane region" description="Helical" evidence="6">
    <location>
        <begin position="57"/>
        <end position="74"/>
    </location>
</feature>
<evidence type="ECO:0000256" key="6">
    <source>
        <dbReference type="SAM" id="Phobius"/>
    </source>
</evidence>
<keyword evidence="3 6" id="KW-0812">Transmembrane</keyword>
<proteinExistence type="predicted"/>
<dbReference type="GO" id="GO:0005886">
    <property type="term" value="C:plasma membrane"/>
    <property type="evidence" value="ECO:0007669"/>
    <property type="project" value="UniProtKB-SubCell"/>
</dbReference>
<keyword evidence="8" id="KW-1185">Reference proteome</keyword>
<evidence type="ECO:0000256" key="1">
    <source>
        <dbReference type="ARBA" id="ARBA00004651"/>
    </source>
</evidence>
<comment type="caution">
    <text evidence="7">The sequence shown here is derived from an EMBL/GenBank/DDBJ whole genome shotgun (WGS) entry which is preliminary data.</text>
</comment>
<keyword evidence="5 6" id="KW-0472">Membrane</keyword>
<dbReference type="PANTHER" id="PTHR30086:SF20">
    <property type="entry name" value="ARGININE EXPORTER PROTEIN ARGO-RELATED"/>
    <property type="match status" value="1"/>
</dbReference>
<dbReference type="OrthoDB" id="9804822at2"/>